<gene>
    <name evidence="1" type="ORF">Anas_06402</name>
</gene>
<proteinExistence type="predicted"/>
<dbReference type="Proteomes" id="UP000326759">
    <property type="component" value="Unassembled WGS sequence"/>
</dbReference>
<evidence type="ECO:0000313" key="2">
    <source>
        <dbReference type="Proteomes" id="UP000326759"/>
    </source>
</evidence>
<dbReference type="EMBL" id="SEYY01000250">
    <property type="protein sequence ID" value="KAB7507723.1"/>
    <property type="molecule type" value="Genomic_DNA"/>
</dbReference>
<evidence type="ECO:0000313" key="1">
    <source>
        <dbReference type="EMBL" id="KAB7507723.1"/>
    </source>
</evidence>
<name>A0A5N5TNH0_9CRUS</name>
<reference evidence="1 2" key="1">
    <citation type="journal article" date="2019" name="PLoS Biol.">
        <title>Sex chromosomes control vertical transmission of feminizing Wolbachia symbionts in an isopod.</title>
        <authorList>
            <person name="Becking T."/>
            <person name="Chebbi M.A."/>
            <person name="Giraud I."/>
            <person name="Moumen B."/>
            <person name="Laverre T."/>
            <person name="Caubet Y."/>
            <person name="Peccoud J."/>
            <person name="Gilbert C."/>
            <person name="Cordaux R."/>
        </authorList>
    </citation>
    <scope>NUCLEOTIDE SEQUENCE [LARGE SCALE GENOMIC DNA]</scope>
    <source>
        <strain evidence="1">ANa2</strain>
        <tissue evidence="1">Whole body excluding digestive tract and cuticle</tissue>
    </source>
</reference>
<keyword evidence="2" id="KW-1185">Reference proteome</keyword>
<accession>A0A5N5TNH0</accession>
<sequence>MKLNTSLLYTLKAEPSSTVNEIFDISFVATEAPDIVKEEFDFSSATVKEEPDDVDVQEEPLEIRKKCTALKLAARSERRWQVIAPDALPPTRVNLERSTEDVPETSMTDIQLETENHVSPPAGCEFTTSTNADLTTIDPVGSSYTAKWM</sequence>
<organism evidence="1 2">
    <name type="scientific">Armadillidium nasatum</name>
    <dbReference type="NCBI Taxonomy" id="96803"/>
    <lineage>
        <taxon>Eukaryota</taxon>
        <taxon>Metazoa</taxon>
        <taxon>Ecdysozoa</taxon>
        <taxon>Arthropoda</taxon>
        <taxon>Crustacea</taxon>
        <taxon>Multicrustacea</taxon>
        <taxon>Malacostraca</taxon>
        <taxon>Eumalacostraca</taxon>
        <taxon>Peracarida</taxon>
        <taxon>Isopoda</taxon>
        <taxon>Oniscidea</taxon>
        <taxon>Crinocheta</taxon>
        <taxon>Armadillidiidae</taxon>
        <taxon>Armadillidium</taxon>
    </lineage>
</organism>
<protein>
    <submittedName>
        <fullName evidence="1">Uncharacterized protein</fullName>
    </submittedName>
</protein>
<dbReference type="OrthoDB" id="10557500at2759"/>
<dbReference type="AlphaFoldDB" id="A0A5N5TNH0"/>
<comment type="caution">
    <text evidence="1">The sequence shown here is derived from an EMBL/GenBank/DDBJ whole genome shotgun (WGS) entry which is preliminary data.</text>
</comment>